<feature type="region of interest" description="Disordered" evidence="1">
    <location>
        <begin position="1"/>
        <end position="20"/>
    </location>
</feature>
<reference evidence="2" key="1">
    <citation type="submission" date="2021-01" db="EMBL/GenBank/DDBJ databases">
        <authorList>
            <person name="Corre E."/>
            <person name="Pelletier E."/>
            <person name="Niang G."/>
            <person name="Scheremetjew M."/>
            <person name="Finn R."/>
            <person name="Kale V."/>
            <person name="Holt S."/>
            <person name="Cochrane G."/>
            <person name="Meng A."/>
            <person name="Brown T."/>
            <person name="Cohen L."/>
        </authorList>
    </citation>
    <scope>NUCLEOTIDE SEQUENCE</scope>
    <source>
        <strain evidence="2">CCMP3105</strain>
    </source>
</reference>
<dbReference type="EMBL" id="HBNR01011369">
    <property type="protein sequence ID" value="CAE4567715.1"/>
    <property type="molecule type" value="Transcribed_RNA"/>
</dbReference>
<evidence type="ECO:0000256" key="1">
    <source>
        <dbReference type="SAM" id="MobiDB-lite"/>
    </source>
</evidence>
<protein>
    <submittedName>
        <fullName evidence="2">Uncharacterized protein</fullName>
    </submittedName>
</protein>
<sequence>MLKWHPSHCGQSSWPIKSASMGSSQSTVRISNKTDAPLKVCLKLDGDTKDAQLSAKCWGDFGVTAGSELIIVHPQKKFRVSAEKLGHVLVAPSPSGAVTMHTSPDIGAFKESVQFLVDEAAAWKIKQDKGALEELLRSAPRDGAGGPPECAAGDACAAAGRSLASCGGGAESVQALAAADTHAHGLAAHKLQLASNRQTAQQVETGIGRVGEVANHPRSSPSTNHGNVFEVHHAETFNVNAVKQGSSLRAEAVGGQGGPADVRITDRATGTTVRECQMKCHKTPRSTKAAVRKHAQRYGKDQDFVVPDGQQTHDAASGVRTGSRHRRHHRLLRRIRQRSEAGAQSPVATAHQAPVCFRTASGPGPGGGHSGQPRRRPVAGHP</sequence>
<evidence type="ECO:0000313" key="2">
    <source>
        <dbReference type="EMBL" id="CAE4567715.1"/>
    </source>
</evidence>
<feature type="compositionally biased region" description="Polar residues" evidence="1">
    <location>
        <begin position="9"/>
        <end position="20"/>
    </location>
</feature>
<dbReference type="AlphaFoldDB" id="A0A7S4PZV6"/>
<name>A0A7S4PZV6_9DINO</name>
<organism evidence="2">
    <name type="scientific">Alexandrium monilatum</name>
    <dbReference type="NCBI Taxonomy" id="311494"/>
    <lineage>
        <taxon>Eukaryota</taxon>
        <taxon>Sar</taxon>
        <taxon>Alveolata</taxon>
        <taxon>Dinophyceae</taxon>
        <taxon>Gonyaulacales</taxon>
        <taxon>Pyrocystaceae</taxon>
        <taxon>Alexandrium</taxon>
    </lineage>
</organism>
<gene>
    <name evidence="2" type="ORF">AMON00008_LOCUS7334</name>
</gene>
<feature type="region of interest" description="Disordered" evidence="1">
    <location>
        <begin position="304"/>
        <end position="326"/>
    </location>
</feature>
<accession>A0A7S4PZV6</accession>
<feature type="region of interest" description="Disordered" evidence="1">
    <location>
        <begin position="338"/>
        <end position="382"/>
    </location>
</feature>
<feature type="compositionally biased region" description="Basic residues" evidence="1">
    <location>
        <begin position="372"/>
        <end position="382"/>
    </location>
</feature>
<proteinExistence type="predicted"/>